<reference evidence="1" key="1">
    <citation type="submission" date="2020-11" db="EMBL/GenBank/DDBJ databases">
        <title>Agrobacterium vitis strain K377 genome.</title>
        <authorList>
            <person name="Xi H."/>
        </authorList>
    </citation>
    <scope>NUCLEOTIDE SEQUENCE</scope>
    <source>
        <strain evidence="1">K377</strain>
    </source>
</reference>
<accession>A0AAE2UQD4</accession>
<dbReference type="Proteomes" id="UP000655037">
    <property type="component" value="Unassembled WGS sequence"/>
</dbReference>
<sequence length="69" mass="8033">MVDFFYDDAFRDRILWRGLVYTLVEIPTEIVGFSILRVKTASFLCCMAARMRTVIEMVDRMPFSDSSSL</sequence>
<gene>
    <name evidence="1" type="ORF">IEI95_013895</name>
</gene>
<organism evidence="1 2">
    <name type="scientific">Agrobacterium vitis</name>
    <name type="common">Rhizobium vitis</name>
    <dbReference type="NCBI Taxonomy" id="373"/>
    <lineage>
        <taxon>Bacteria</taxon>
        <taxon>Pseudomonadati</taxon>
        <taxon>Pseudomonadota</taxon>
        <taxon>Alphaproteobacteria</taxon>
        <taxon>Hyphomicrobiales</taxon>
        <taxon>Rhizobiaceae</taxon>
        <taxon>Rhizobium/Agrobacterium group</taxon>
        <taxon>Agrobacterium</taxon>
    </lineage>
</organism>
<name>A0AAE2UQD4_AGRVI</name>
<protein>
    <submittedName>
        <fullName evidence="1">Uncharacterized protein</fullName>
    </submittedName>
</protein>
<proteinExistence type="predicted"/>
<dbReference type="EMBL" id="JACXXJ020000005">
    <property type="protein sequence ID" value="MBF2715307.1"/>
    <property type="molecule type" value="Genomic_DNA"/>
</dbReference>
<dbReference type="RefSeq" id="WP_194416583.1">
    <property type="nucleotide sequence ID" value="NZ_JACXXJ020000005.1"/>
</dbReference>
<dbReference type="AlphaFoldDB" id="A0AAE2UQD4"/>
<comment type="caution">
    <text evidence="1">The sequence shown here is derived from an EMBL/GenBank/DDBJ whole genome shotgun (WGS) entry which is preliminary data.</text>
</comment>
<evidence type="ECO:0000313" key="2">
    <source>
        <dbReference type="Proteomes" id="UP000655037"/>
    </source>
</evidence>
<evidence type="ECO:0000313" key="1">
    <source>
        <dbReference type="EMBL" id="MBF2715307.1"/>
    </source>
</evidence>